<dbReference type="GO" id="GO:0043138">
    <property type="term" value="F:3'-5' DNA helicase activity"/>
    <property type="evidence" value="ECO:0007669"/>
    <property type="project" value="TreeGrafter"/>
</dbReference>
<dbReference type="InterPro" id="IPR000212">
    <property type="entry name" value="DNA_helicase_UvrD/REP"/>
</dbReference>
<dbReference type="GO" id="GO:0005524">
    <property type="term" value="F:ATP binding"/>
    <property type="evidence" value="ECO:0007669"/>
    <property type="project" value="UniProtKB-KW"/>
</dbReference>
<dbReference type="GO" id="GO:0000725">
    <property type="term" value="P:recombinational repair"/>
    <property type="evidence" value="ECO:0007669"/>
    <property type="project" value="TreeGrafter"/>
</dbReference>
<dbReference type="GO" id="GO:0005829">
    <property type="term" value="C:cytosol"/>
    <property type="evidence" value="ECO:0007669"/>
    <property type="project" value="TreeGrafter"/>
</dbReference>
<protein>
    <submittedName>
        <fullName evidence="6">Helicase-exonuclease AddAB subunit AddA</fullName>
    </submittedName>
</protein>
<evidence type="ECO:0000256" key="1">
    <source>
        <dbReference type="ARBA" id="ARBA00022741"/>
    </source>
</evidence>
<dbReference type="Gene3D" id="3.40.50.300">
    <property type="entry name" value="P-loop containing nucleotide triphosphate hydrolases"/>
    <property type="match status" value="1"/>
</dbReference>
<evidence type="ECO:0000313" key="7">
    <source>
        <dbReference type="Proteomes" id="UP000291949"/>
    </source>
</evidence>
<organism evidence="6 7">
    <name type="scientific">Staphylococcus capitis</name>
    <dbReference type="NCBI Taxonomy" id="29388"/>
    <lineage>
        <taxon>Bacteria</taxon>
        <taxon>Bacillati</taxon>
        <taxon>Bacillota</taxon>
        <taxon>Bacilli</taxon>
        <taxon>Bacillales</taxon>
        <taxon>Staphylococcaceae</taxon>
        <taxon>Staphylococcus</taxon>
    </lineage>
</organism>
<evidence type="ECO:0000313" key="6">
    <source>
        <dbReference type="EMBL" id="TBW74213.1"/>
    </source>
</evidence>
<evidence type="ECO:0000256" key="3">
    <source>
        <dbReference type="ARBA" id="ARBA00022806"/>
    </source>
</evidence>
<evidence type="ECO:0000256" key="2">
    <source>
        <dbReference type="ARBA" id="ARBA00022801"/>
    </source>
</evidence>
<dbReference type="RefSeq" id="WP_328288005.1">
    <property type="nucleotide sequence ID" value="NZ_SCHC01000129.1"/>
</dbReference>
<dbReference type="PANTHER" id="PTHR11070">
    <property type="entry name" value="UVRD / RECB / PCRA DNA HELICASE FAMILY MEMBER"/>
    <property type="match status" value="1"/>
</dbReference>
<dbReference type="GO" id="GO:0003677">
    <property type="term" value="F:DNA binding"/>
    <property type="evidence" value="ECO:0007669"/>
    <property type="project" value="InterPro"/>
</dbReference>
<evidence type="ECO:0000256" key="4">
    <source>
        <dbReference type="ARBA" id="ARBA00022840"/>
    </source>
</evidence>
<dbReference type="PANTHER" id="PTHR11070:SF48">
    <property type="entry name" value="ATP-DEPENDENT HELICASE_NUCLEASE SUBUNIT A"/>
    <property type="match status" value="1"/>
</dbReference>
<feature type="domain" description="UvrD-like helicase C-terminal" evidence="5">
    <location>
        <begin position="1"/>
        <end position="185"/>
    </location>
</feature>
<dbReference type="Proteomes" id="UP000291949">
    <property type="component" value="Unassembled WGS sequence"/>
</dbReference>
<dbReference type="AlphaFoldDB" id="A0A7Z7YT90"/>
<dbReference type="GO" id="GO:0004527">
    <property type="term" value="F:exonuclease activity"/>
    <property type="evidence" value="ECO:0007669"/>
    <property type="project" value="UniProtKB-KW"/>
</dbReference>
<sequence>FGAPYDEVSHPVQLRALVEASSENSDLTGSEQEANYIVEQVKDIINHQNVYDMKTGQYRKATYKDIVILERSFGQARNLQQAFKNNDIPFHVNSKEGYFEQTEVRLVLSFLRTIDNPLQDIYLVGLMRSVIYQFTEEELAEIRVVSPHDDYFYQSILHYIKYDHANTQLVDKLRRFIEDIHLYQD</sequence>
<dbReference type="InterPro" id="IPR014017">
    <property type="entry name" value="DNA_helicase_UvrD-like_C"/>
</dbReference>
<comment type="caution">
    <text evidence="6">The sequence shown here is derived from an EMBL/GenBank/DDBJ whole genome shotgun (WGS) entry which is preliminary data.</text>
</comment>
<feature type="non-terminal residue" evidence="6">
    <location>
        <position position="1"/>
    </location>
</feature>
<keyword evidence="2" id="KW-0378">Hydrolase</keyword>
<proteinExistence type="predicted"/>
<keyword evidence="6" id="KW-0269">Exonuclease</keyword>
<dbReference type="Pfam" id="PF13361">
    <property type="entry name" value="UvrD_C"/>
    <property type="match status" value="1"/>
</dbReference>
<keyword evidence="4" id="KW-0067">ATP-binding</keyword>
<evidence type="ECO:0000259" key="5">
    <source>
        <dbReference type="PROSITE" id="PS51217"/>
    </source>
</evidence>
<accession>A0A7Z7YT90</accession>
<dbReference type="Gene3D" id="1.10.486.10">
    <property type="entry name" value="PCRA, domain 4"/>
    <property type="match status" value="1"/>
</dbReference>
<dbReference type="SUPFAM" id="SSF52540">
    <property type="entry name" value="P-loop containing nucleoside triphosphate hydrolases"/>
    <property type="match status" value="1"/>
</dbReference>
<reference evidence="6 7" key="1">
    <citation type="journal article" date="2019" name="Sci. Transl. Med.">
        <title>Quorum sensing between bacterial species on the skin protects against epidermal injury in atopic dermatitis.</title>
        <authorList>
            <person name="Williams M.R."/>
        </authorList>
    </citation>
    <scope>NUCLEOTIDE SEQUENCE [LARGE SCALE GENOMIC DNA]</scope>
    <source>
        <strain evidence="6 7">H8</strain>
    </source>
</reference>
<name>A0A7Z7YT90_STACP</name>
<dbReference type="InterPro" id="IPR027417">
    <property type="entry name" value="P-loop_NTPase"/>
</dbReference>
<keyword evidence="1" id="KW-0547">Nucleotide-binding</keyword>
<keyword evidence="3 6" id="KW-0347">Helicase</keyword>
<feature type="non-terminal residue" evidence="6">
    <location>
        <position position="185"/>
    </location>
</feature>
<keyword evidence="6" id="KW-0540">Nuclease</keyword>
<gene>
    <name evidence="6" type="ORF">EQ811_13065</name>
</gene>
<dbReference type="PROSITE" id="PS51217">
    <property type="entry name" value="UVRD_HELICASE_CTER"/>
    <property type="match status" value="1"/>
</dbReference>
<dbReference type="EMBL" id="SCHC01000129">
    <property type="protein sequence ID" value="TBW74213.1"/>
    <property type="molecule type" value="Genomic_DNA"/>
</dbReference>
<dbReference type="GO" id="GO:0033202">
    <property type="term" value="C:DNA helicase complex"/>
    <property type="evidence" value="ECO:0007669"/>
    <property type="project" value="TreeGrafter"/>
</dbReference>